<dbReference type="InterPro" id="IPR050064">
    <property type="entry name" value="IGPS_HisA/HisF"/>
</dbReference>
<dbReference type="GO" id="GO:0000107">
    <property type="term" value="F:imidazoleglycerol-phosphate synthase activity"/>
    <property type="evidence" value="ECO:0007669"/>
    <property type="project" value="InterPro"/>
</dbReference>
<dbReference type="Gene3D" id="3.20.20.70">
    <property type="entry name" value="Aldolase class I"/>
    <property type="match status" value="1"/>
</dbReference>
<dbReference type="RefSeq" id="WP_025802231.1">
    <property type="nucleotide sequence ID" value="NZ_CP053842.1"/>
</dbReference>
<sequence>MEKLIIPCLDMNGGRVVKGINFVNLRDVGDPVETAIKYEEAGADELAFLDISATTEGRKTTFDMAIKVANSIKIPLTVGGGIAELSDIERLLEGGVSKVSINSAAVKNPNLIDEAAKCFGSDKITIAIDVKKVGEIYHVLINGGMVDTEKDALLHAKEMKDRGAGALLPTSLNRDGMKNGYDLEITKAMKDETGLFTIASGGAGSMDDVKEALLAGIDAALAASIFHFGEVKIPELKAYLKENGIKVRD</sequence>
<evidence type="ECO:0000256" key="6">
    <source>
        <dbReference type="ARBA" id="ARBA00022605"/>
    </source>
</evidence>
<evidence type="ECO:0000313" key="13">
    <source>
        <dbReference type="EMBL" id="QOQ87877.1"/>
    </source>
</evidence>
<dbReference type="Pfam" id="PF00977">
    <property type="entry name" value="His_biosynth"/>
    <property type="match status" value="1"/>
</dbReference>
<dbReference type="EC" id="4.3.2.10" evidence="4"/>
<evidence type="ECO:0000256" key="5">
    <source>
        <dbReference type="ARBA" id="ARBA00022490"/>
    </source>
</evidence>
<dbReference type="GO" id="GO:0000105">
    <property type="term" value="P:L-histidine biosynthetic process"/>
    <property type="evidence" value="ECO:0007669"/>
    <property type="project" value="UniProtKB-UniPathway"/>
</dbReference>
<keyword evidence="6 12" id="KW-0028">Amino-acid biosynthesis</keyword>
<comment type="similarity">
    <text evidence="2 12">Belongs to the HisA/HisF family.</text>
</comment>
<dbReference type="PANTHER" id="PTHR21235:SF2">
    <property type="entry name" value="IMIDAZOLE GLYCEROL PHOSPHATE SYNTHASE HISHF"/>
    <property type="match status" value="1"/>
</dbReference>
<comment type="subunit">
    <text evidence="3">Heterodimer of HisH and HisF.</text>
</comment>
<keyword evidence="14" id="KW-1185">Reference proteome</keyword>
<evidence type="ECO:0000256" key="3">
    <source>
        <dbReference type="ARBA" id="ARBA00011152"/>
    </source>
</evidence>
<dbReference type="InterPro" id="IPR004651">
    <property type="entry name" value="HisF"/>
</dbReference>
<evidence type="ECO:0000256" key="7">
    <source>
        <dbReference type="ARBA" id="ARBA00023102"/>
    </source>
</evidence>
<dbReference type="InterPro" id="IPR013785">
    <property type="entry name" value="Aldolase_TIM"/>
</dbReference>
<dbReference type="EMBL" id="CP063078">
    <property type="protein sequence ID" value="QOQ87877.1"/>
    <property type="molecule type" value="Genomic_DNA"/>
</dbReference>
<proteinExistence type="inferred from homology"/>
<organism evidence="13 14">
    <name type="scientific">Campylobacter corcagiensis</name>
    <dbReference type="NCBI Taxonomy" id="1448857"/>
    <lineage>
        <taxon>Bacteria</taxon>
        <taxon>Pseudomonadati</taxon>
        <taxon>Campylobacterota</taxon>
        <taxon>Epsilonproteobacteria</taxon>
        <taxon>Campylobacterales</taxon>
        <taxon>Campylobacteraceae</taxon>
        <taxon>Campylobacter</taxon>
    </lineage>
</organism>
<reference evidence="13 14" key="1">
    <citation type="submission" date="2020-10" db="EMBL/GenBank/DDBJ databases">
        <title>Campylobacter and Helicobacter PacBio genomes.</title>
        <authorList>
            <person name="Lane C."/>
        </authorList>
    </citation>
    <scope>NUCLEOTIDE SEQUENCE [LARGE SCALE GENOMIC DNA]</scope>
    <source>
        <strain evidence="13 14">2016D-0077</strain>
    </source>
</reference>
<dbReference type="InterPro" id="IPR006062">
    <property type="entry name" value="His_biosynth"/>
</dbReference>
<dbReference type="UniPathway" id="UPA00031">
    <property type="reaction ID" value="UER00010"/>
</dbReference>
<comment type="pathway">
    <text evidence="1">Amino-acid biosynthesis; L-histidine biosynthesis; L-histidine from 5-phospho-alpha-D-ribose 1-diphosphate: step 5/9.</text>
</comment>
<keyword evidence="8 13" id="KW-0456">Lyase</keyword>
<evidence type="ECO:0000256" key="8">
    <source>
        <dbReference type="ARBA" id="ARBA00023239"/>
    </source>
</evidence>
<dbReference type="Proteomes" id="UP000594749">
    <property type="component" value="Chromosome"/>
</dbReference>
<evidence type="ECO:0000256" key="4">
    <source>
        <dbReference type="ARBA" id="ARBA00012809"/>
    </source>
</evidence>
<dbReference type="OrthoDB" id="9807749at2"/>
<comment type="function">
    <text evidence="9">IGPS catalyzes the conversion of PRFAR and glutamine to IGP, AICAR and glutamate. The HisF subunit catalyzes the cyclization activity that produces IGP and AICAR from PRFAR using the ammonia provided by the HisH subunit.</text>
</comment>
<dbReference type="CDD" id="cd04731">
    <property type="entry name" value="HisF"/>
    <property type="match status" value="1"/>
</dbReference>
<dbReference type="PANTHER" id="PTHR21235">
    <property type="entry name" value="IMIDAZOLE GLYCEROL PHOSPHATE SYNTHASE SUBUNIT HISF/H IGP SYNTHASE SUBUNIT HISF/H"/>
    <property type="match status" value="1"/>
</dbReference>
<protein>
    <recommendedName>
        <fullName evidence="4">imidazole glycerol-phosphate synthase</fullName>
        <ecNumber evidence="4">4.3.2.10</ecNumber>
    </recommendedName>
    <alternativeName>
        <fullName evidence="10">IGP synthase cyclase subunit</fullName>
    </alternativeName>
</protein>
<dbReference type="AlphaFoldDB" id="A0A7M1LH07"/>
<evidence type="ECO:0000256" key="2">
    <source>
        <dbReference type="ARBA" id="ARBA00009667"/>
    </source>
</evidence>
<dbReference type="SUPFAM" id="SSF51366">
    <property type="entry name" value="Ribulose-phoshate binding barrel"/>
    <property type="match status" value="1"/>
</dbReference>
<dbReference type="GO" id="GO:0016829">
    <property type="term" value="F:lyase activity"/>
    <property type="evidence" value="ECO:0007669"/>
    <property type="project" value="UniProtKB-KW"/>
</dbReference>
<evidence type="ECO:0000256" key="9">
    <source>
        <dbReference type="ARBA" id="ARBA00025475"/>
    </source>
</evidence>
<evidence type="ECO:0000256" key="1">
    <source>
        <dbReference type="ARBA" id="ARBA00005091"/>
    </source>
</evidence>
<evidence type="ECO:0000256" key="10">
    <source>
        <dbReference type="ARBA" id="ARBA00030264"/>
    </source>
</evidence>
<evidence type="ECO:0000313" key="14">
    <source>
        <dbReference type="Proteomes" id="UP000594749"/>
    </source>
</evidence>
<evidence type="ECO:0000256" key="12">
    <source>
        <dbReference type="RuleBase" id="RU003657"/>
    </source>
</evidence>
<gene>
    <name evidence="13" type="primary">hisF</name>
    <name evidence="13" type="ORF">IMC76_03495</name>
</gene>
<name>A0A7M1LH07_9BACT</name>
<keyword evidence="7 12" id="KW-0368">Histidine biosynthesis</keyword>
<evidence type="ECO:0000256" key="11">
    <source>
        <dbReference type="ARBA" id="ARBA00047838"/>
    </source>
</evidence>
<keyword evidence="5" id="KW-0963">Cytoplasm</keyword>
<dbReference type="InterPro" id="IPR011060">
    <property type="entry name" value="RibuloseP-bd_barrel"/>
</dbReference>
<accession>A0A7M1LH07</accession>
<comment type="catalytic activity">
    <reaction evidence="11">
        <text>5-[(5-phospho-1-deoxy-D-ribulos-1-ylimino)methylamino]-1-(5-phospho-beta-D-ribosyl)imidazole-4-carboxamide + L-glutamine = D-erythro-1-(imidazol-4-yl)glycerol 3-phosphate + 5-amino-1-(5-phospho-beta-D-ribosyl)imidazole-4-carboxamide + L-glutamate + H(+)</text>
        <dbReference type="Rhea" id="RHEA:24793"/>
        <dbReference type="ChEBI" id="CHEBI:15378"/>
        <dbReference type="ChEBI" id="CHEBI:29985"/>
        <dbReference type="ChEBI" id="CHEBI:58278"/>
        <dbReference type="ChEBI" id="CHEBI:58359"/>
        <dbReference type="ChEBI" id="CHEBI:58475"/>
        <dbReference type="ChEBI" id="CHEBI:58525"/>
        <dbReference type="EC" id="4.3.2.10"/>
    </reaction>
</comment>